<comment type="caution">
    <text evidence="1">The sequence shown here is derived from an EMBL/GenBank/DDBJ whole genome shotgun (WGS) entry which is preliminary data.</text>
</comment>
<accession>A0A0F9R864</accession>
<dbReference type="SUPFAM" id="SSF51126">
    <property type="entry name" value="Pectin lyase-like"/>
    <property type="match status" value="1"/>
</dbReference>
<reference evidence="1" key="1">
    <citation type="journal article" date="2015" name="Nature">
        <title>Complex archaea that bridge the gap between prokaryotes and eukaryotes.</title>
        <authorList>
            <person name="Spang A."/>
            <person name="Saw J.H."/>
            <person name="Jorgensen S.L."/>
            <person name="Zaremba-Niedzwiedzka K."/>
            <person name="Martijn J."/>
            <person name="Lind A.E."/>
            <person name="van Eijk R."/>
            <person name="Schleper C."/>
            <person name="Guy L."/>
            <person name="Ettema T.J."/>
        </authorList>
    </citation>
    <scope>NUCLEOTIDE SEQUENCE</scope>
</reference>
<sequence length="249" mass="25919">MRIDDKQVGSPKISYNDTKSNIEALTSIDEGAQAYATDTNEPGWYDGASWVWGASETVITEGPGIDIENGAVGLGGDTILLYDSGGSPIIESPTITGIMVLASSGDIIKIPVGTFSDNITILDGIKVVGTSRYATILTGEITGGDEASIENLSVIRTANDSDDLKGIVVTDAVVFYIHNCDIEVTQAGSGDARALSSEANSAIIEAWNSYLYGSSVAGSGYAGWRDTDLVTSIYIIGGRAVGSSAPFNE</sequence>
<gene>
    <name evidence="1" type="ORF">LCGC14_0609670</name>
</gene>
<organism evidence="1">
    <name type="scientific">marine sediment metagenome</name>
    <dbReference type="NCBI Taxonomy" id="412755"/>
    <lineage>
        <taxon>unclassified sequences</taxon>
        <taxon>metagenomes</taxon>
        <taxon>ecological metagenomes</taxon>
    </lineage>
</organism>
<dbReference type="AlphaFoldDB" id="A0A0F9R864"/>
<protein>
    <submittedName>
        <fullName evidence="1">Uncharacterized protein</fullName>
    </submittedName>
</protein>
<evidence type="ECO:0000313" key="1">
    <source>
        <dbReference type="EMBL" id="KKN52730.1"/>
    </source>
</evidence>
<proteinExistence type="predicted"/>
<dbReference type="EMBL" id="LAZR01001007">
    <property type="protein sequence ID" value="KKN52730.1"/>
    <property type="molecule type" value="Genomic_DNA"/>
</dbReference>
<dbReference type="InterPro" id="IPR011050">
    <property type="entry name" value="Pectin_lyase_fold/virulence"/>
</dbReference>
<name>A0A0F9R864_9ZZZZ</name>